<name>A0A0P1FBH6_9RHOB</name>
<proteinExistence type="predicted"/>
<evidence type="ECO:0000313" key="2">
    <source>
        <dbReference type="Proteomes" id="UP000054823"/>
    </source>
</evidence>
<keyword evidence="2" id="KW-1185">Reference proteome</keyword>
<dbReference type="AlphaFoldDB" id="A0A0P1FBH6"/>
<dbReference type="STRING" id="321267.SHM7688_00226"/>
<dbReference type="Proteomes" id="UP000054823">
    <property type="component" value="Unassembled WGS sequence"/>
</dbReference>
<reference evidence="1 2" key="1">
    <citation type="submission" date="2015-09" db="EMBL/GenBank/DDBJ databases">
        <authorList>
            <consortium name="Swine Surveillance"/>
        </authorList>
    </citation>
    <scope>NUCLEOTIDE SEQUENCE [LARGE SCALE GENOMIC DNA]</scope>
    <source>
        <strain evidence="1 2">CECT 7688</strain>
    </source>
</reference>
<gene>
    <name evidence="1" type="ORF">SHM7688_00226</name>
</gene>
<protein>
    <submittedName>
        <fullName evidence="1">Putative biosynthetic protein, family</fullName>
    </submittedName>
</protein>
<evidence type="ECO:0000313" key="1">
    <source>
        <dbReference type="EMBL" id="CUH50797.1"/>
    </source>
</evidence>
<dbReference type="NCBIfam" id="TIGR04099">
    <property type="entry name" value="biosn_Pnap_2097"/>
    <property type="match status" value="1"/>
</dbReference>
<sequence>MNPAIGSATEAVPRLTSIRQGMAHLAPQGISEDWWLKYLGDVHWQLIAQAVGQNTTVFRDRRGRQLYAAFCATEFEQTHPSLARLGEEVDVHSELRSAGRSRIQSNHILCIHGTEIARFRLVSTFVAHVEAGVNASVRRATPYLIPVLDPATDDFATRAAALAKRQKSEIGDDTIKTTPYTPIGSDFNAVGLLYFPSFTRVFDEVAFEGETSMRWNPVKYRKIVYLANIELGEQVVGAFSMGSRNAIDLWGYPSNADMRRKLAHCLVWRHRGI</sequence>
<dbReference type="InterPro" id="IPR024091">
    <property type="entry name" value="LnmK-like_bifun_acyl/decarbox"/>
</dbReference>
<dbReference type="Gene3D" id="3.10.129.10">
    <property type="entry name" value="Hotdog Thioesterase"/>
    <property type="match status" value="1"/>
</dbReference>
<dbReference type="NCBIfam" id="TIGR04098">
    <property type="entry name" value="LnmK_bifunc"/>
    <property type="match status" value="1"/>
</dbReference>
<dbReference type="EMBL" id="CYPW01000002">
    <property type="protein sequence ID" value="CUH50797.1"/>
    <property type="molecule type" value="Genomic_DNA"/>
</dbReference>
<accession>A0A0P1FBH6</accession>
<organism evidence="1 2">
    <name type="scientific">Shimia marina</name>
    <dbReference type="NCBI Taxonomy" id="321267"/>
    <lineage>
        <taxon>Bacteria</taxon>
        <taxon>Pseudomonadati</taxon>
        <taxon>Pseudomonadota</taxon>
        <taxon>Alphaproteobacteria</taxon>
        <taxon>Rhodobacterales</taxon>
        <taxon>Roseobacteraceae</taxon>
    </lineage>
</organism>